<accession>A0A3G5AKE4</accession>
<reference evidence="1" key="1">
    <citation type="submission" date="2018-10" db="EMBL/GenBank/DDBJ databases">
        <title>Hidden diversity of soil giant viruses.</title>
        <authorList>
            <person name="Schulz F."/>
            <person name="Alteio L."/>
            <person name="Goudeau D."/>
            <person name="Ryan E.M."/>
            <person name="Malmstrom R.R."/>
            <person name="Blanchard J."/>
            <person name="Woyke T."/>
        </authorList>
    </citation>
    <scope>NUCLEOTIDE SEQUENCE</scope>
    <source>
        <strain evidence="1">SYV1</strain>
    </source>
</reference>
<name>A0A3G5AKE4_9VIRU</name>
<gene>
    <name evidence="1" type="ORF">Sylvanvirus7_1</name>
</gene>
<feature type="non-terminal residue" evidence="1">
    <location>
        <position position="1"/>
    </location>
</feature>
<evidence type="ECO:0000313" key="1">
    <source>
        <dbReference type="EMBL" id="AYV86703.1"/>
    </source>
</evidence>
<protein>
    <submittedName>
        <fullName evidence="1">Uncharacterized protein</fullName>
    </submittedName>
</protein>
<proteinExistence type="predicted"/>
<dbReference type="EMBL" id="MK072513">
    <property type="protein sequence ID" value="AYV86703.1"/>
    <property type="molecule type" value="Genomic_DNA"/>
</dbReference>
<sequence length="59" mass="6957">FHRKLVWLKFNDALPIYKMDGGQFYDITTASSKLKVTSRNWKKTRMSRIGTDVCETFLI</sequence>
<organism evidence="1">
    <name type="scientific">Sylvanvirus sp</name>
    <dbReference type="NCBI Taxonomy" id="2487774"/>
    <lineage>
        <taxon>Viruses</taxon>
    </lineage>
</organism>